<dbReference type="InterPro" id="IPR036282">
    <property type="entry name" value="Glutathione-S-Trfase_C_sf"/>
</dbReference>
<dbReference type="Gene3D" id="3.40.30.10">
    <property type="entry name" value="Glutaredoxin"/>
    <property type="match status" value="1"/>
</dbReference>
<dbReference type="EnsemblMetazoa" id="XM_003386693.3">
    <property type="protein sequence ID" value="XP_003386741.1"/>
    <property type="gene ID" value="LOC100638134"/>
</dbReference>
<comment type="catalytic activity">
    <reaction evidence="3">
        <text>RX + glutathione = an S-substituted glutathione + a halide anion + H(+)</text>
        <dbReference type="Rhea" id="RHEA:16437"/>
        <dbReference type="ChEBI" id="CHEBI:15378"/>
        <dbReference type="ChEBI" id="CHEBI:16042"/>
        <dbReference type="ChEBI" id="CHEBI:17792"/>
        <dbReference type="ChEBI" id="CHEBI:57925"/>
        <dbReference type="ChEBI" id="CHEBI:90779"/>
        <dbReference type="EC" id="2.5.1.18"/>
    </reaction>
</comment>
<dbReference type="STRING" id="400682.A0A1X7UV29"/>
<dbReference type="AlphaFoldDB" id="A0A1X7UV29"/>
<dbReference type="SFLD" id="SFLDS00019">
    <property type="entry name" value="Glutathione_Transferase_(cytos"/>
    <property type="match status" value="1"/>
</dbReference>
<dbReference type="eggNOG" id="KOG1695">
    <property type="taxonomic scope" value="Eukaryota"/>
</dbReference>
<reference evidence="7" key="1">
    <citation type="journal article" date="2010" name="Nature">
        <title>The Amphimedon queenslandica genome and the evolution of animal complexity.</title>
        <authorList>
            <person name="Srivastava M."/>
            <person name="Simakov O."/>
            <person name="Chapman J."/>
            <person name="Fahey B."/>
            <person name="Gauthier M.E."/>
            <person name="Mitros T."/>
            <person name="Richards G.S."/>
            <person name="Conaco C."/>
            <person name="Dacre M."/>
            <person name="Hellsten U."/>
            <person name="Larroux C."/>
            <person name="Putnam N.H."/>
            <person name="Stanke M."/>
            <person name="Adamska M."/>
            <person name="Darling A."/>
            <person name="Degnan S.M."/>
            <person name="Oakley T.H."/>
            <person name="Plachetzki D.C."/>
            <person name="Zhai Y."/>
            <person name="Adamski M."/>
            <person name="Calcino A."/>
            <person name="Cummins S.F."/>
            <person name="Goodstein D.M."/>
            <person name="Harris C."/>
            <person name="Jackson D.J."/>
            <person name="Leys S.P."/>
            <person name="Shu S."/>
            <person name="Woodcroft B.J."/>
            <person name="Vervoort M."/>
            <person name="Kosik K.S."/>
            <person name="Manning G."/>
            <person name="Degnan B.M."/>
            <person name="Rokhsar D.S."/>
        </authorList>
    </citation>
    <scope>NUCLEOTIDE SEQUENCE [LARGE SCALE GENOMIC DNA]</scope>
</reference>
<evidence type="ECO:0000256" key="1">
    <source>
        <dbReference type="ARBA" id="ARBA00012452"/>
    </source>
</evidence>
<keyword evidence="2" id="KW-0808">Transferase</keyword>
<dbReference type="EnsemblMetazoa" id="Aqu2.1.31379_001">
    <property type="protein sequence ID" value="Aqu2.1.31379_001"/>
    <property type="gene ID" value="Aqu2.1.31379"/>
</dbReference>
<dbReference type="InterPro" id="IPR050213">
    <property type="entry name" value="GST_superfamily"/>
</dbReference>
<feature type="domain" description="GST N-terminal" evidence="4">
    <location>
        <begin position="3"/>
        <end position="82"/>
    </location>
</feature>
<dbReference type="GO" id="GO:0006749">
    <property type="term" value="P:glutathione metabolic process"/>
    <property type="evidence" value="ECO:0007669"/>
    <property type="project" value="TreeGrafter"/>
</dbReference>
<accession>A0A1X7UV29</accession>
<evidence type="ECO:0000259" key="4">
    <source>
        <dbReference type="PROSITE" id="PS50404"/>
    </source>
</evidence>
<reference evidence="6" key="2">
    <citation type="submission" date="2017-05" db="UniProtKB">
        <authorList>
            <consortium name="EnsemblMetazoa"/>
        </authorList>
    </citation>
    <scope>IDENTIFICATION</scope>
</reference>
<dbReference type="PANTHER" id="PTHR11571">
    <property type="entry name" value="GLUTATHIONE S-TRANSFERASE"/>
    <property type="match status" value="1"/>
</dbReference>
<dbReference type="PANTHER" id="PTHR11571:SF224">
    <property type="entry name" value="HEMATOPOIETIC PROSTAGLANDIN D SYNTHASE"/>
    <property type="match status" value="1"/>
</dbReference>
<dbReference type="InterPro" id="IPR004046">
    <property type="entry name" value="GST_C"/>
</dbReference>
<dbReference type="CDD" id="cd03039">
    <property type="entry name" value="GST_N_Sigma_like"/>
    <property type="match status" value="1"/>
</dbReference>
<dbReference type="InterPro" id="IPR040079">
    <property type="entry name" value="Glutathione_S-Trfase"/>
</dbReference>
<dbReference type="FunCoup" id="A0A1X7UV29">
    <property type="interactions" value="17"/>
</dbReference>
<dbReference type="Pfam" id="PF02798">
    <property type="entry name" value="GST_N"/>
    <property type="match status" value="1"/>
</dbReference>
<dbReference type="Proteomes" id="UP000007879">
    <property type="component" value="Unassembled WGS sequence"/>
</dbReference>
<dbReference type="InParanoid" id="A0A1X7UV29"/>
<dbReference type="InterPro" id="IPR010987">
    <property type="entry name" value="Glutathione-S-Trfase_C-like"/>
</dbReference>
<dbReference type="CDD" id="cd03192">
    <property type="entry name" value="GST_C_Sigma_like"/>
    <property type="match status" value="1"/>
</dbReference>
<dbReference type="InterPro" id="IPR036249">
    <property type="entry name" value="Thioredoxin-like_sf"/>
</dbReference>
<dbReference type="GO" id="GO:0004364">
    <property type="term" value="F:glutathione transferase activity"/>
    <property type="evidence" value="ECO:0007669"/>
    <property type="project" value="UniProtKB-EC"/>
</dbReference>
<sequence>MSTSYKLIYFNIRGRGEVTRYLFAQAGVSYTDERIENKDWPALKPLTQYGFLPTLELNGGEHSITGSLVIPRYLAERPEFNLAGANPIENAQIAGVANFLQDLEHAILKLVRVKDNKEEVTKDFTEVQVPNFFGKLDGFCSTGGYLFQDKLTWVDFYFYELYEWIVAVMPNILDNYSSLKKLTTTIENLPNIAKWIKDRPQSAY</sequence>
<dbReference type="EC" id="2.5.1.18" evidence="1"/>
<evidence type="ECO:0000259" key="5">
    <source>
        <dbReference type="PROSITE" id="PS50405"/>
    </source>
</evidence>
<evidence type="ECO:0000313" key="7">
    <source>
        <dbReference type="Proteomes" id="UP000007879"/>
    </source>
</evidence>
<dbReference type="SUPFAM" id="SSF47616">
    <property type="entry name" value="GST C-terminal domain-like"/>
    <property type="match status" value="1"/>
</dbReference>
<dbReference type="KEGG" id="aqu:100638134"/>
<dbReference type="Pfam" id="PF14497">
    <property type="entry name" value="GST_C_3"/>
    <property type="match status" value="1"/>
</dbReference>
<evidence type="ECO:0000256" key="3">
    <source>
        <dbReference type="ARBA" id="ARBA00047960"/>
    </source>
</evidence>
<gene>
    <name evidence="6" type="primary">100638134</name>
</gene>
<dbReference type="PROSITE" id="PS50404">
    <property type="entry name" value="GST_NTER"/>
    <property type="match status" value="1"/>
</dbReference>
<evidence type="ECO:0000256" key="2">
    <source>
        <dbReference type="ARBA" id="ARBA00022679"/>
    </source>
</evidence>
<dbReference type="InterPro" id="IPR004045">
    <property type="entry name" value="Glutathione_S-Trfase_N"/>
</dbReference>
<dbReference type="SUPFAM" id="SSF52833">
    <property type="entry name" value="Thioredoxin-like"/>
    <property type="match status" value="1"/>
</dbReference>
<dbReference type="PROSITE" id="PS50405">
    <property type="entry name" value="GST_CTER"/>
    <property type="match status" value="1"/>
</dbReference>
<protein>
    <recommendedName>
        <fullName evidence="1">glutathione transferase</fullName>
        <ecNumber evidence="1">2.5.1.18</ecNumber>
    </recommendedName>
</protein>
<dbReference type="OrthoDB" id="414243at2759"/>
<dbReference type="OMA" id="PWFKEQD"/>
<name>A0A1X7UV29_AMPQE</name>
<dbReference type="SFLD" id="SFLDG01205">
    <property type="entry name" value="AMPS.1"/>
    <property type="match status" value="1"/>
</dbReference>
<feature type="domain" description="GST C-terminal" evidence="5">
    <location>
        <begin position="86"/>
        <end position="204"/>
    </location>
</feature>
<evidence type="ECO:0000313" key="6">
    <source>
        <dbReference type="EnsemblMetazoa" id="Aqu2.1.31379_001"/>
    </source>
</evidence>
<dbReference type="Gene3D" id="1.20.1050.10">
    <property type="match status" value="1"/>
</dbReference>
<dbReference type="SFLD" id="SFLDG00363">
    <property type="entry name" value="AMPS_(cytGST):_Alpha-__Mu-__Pi"/>
    <property type="match status" value="1"/>
</dbReference>
<keyword evidence="7" id="KW-1185">Reference proteome</keyword>
<organism evidence="6">
    <name type="scientific">Amphimedon queenslandica</name>
    <name type="common">Sponge</name>
    <dbReference type="NCBI Taxonomy" id="400682"/>
    <lineage>
        <taxon>Eukaryota</taxon>
        <taxon>Metazoa</taxon>
        <taxon>Porifera</taxon>
        <taxon>Demospongiae</taxon>
        <taxon>Heteroscleromorpha</taxon>
        <taxon>Haplosclerida</taxon>
        <taxon>Niphatidae</taxon>
        <taxon>Amphimedon</taxon>
    </lineage>
</organism>
<proteinExistence type="predicted"/>